<evidence type="ECO:0000313" key="3">
    <source>
        <dbReference type="Proteomes" id="UP000231154"/>
    </source>
</evidence>
<dbReference type="InterPro" id="IPR007374">
    <property type="entry name" value="ASCH_domain"/>
</dbReference>
<organism evidence="2 3">
    <name type="scientific">Candidatus Berkelbacteria bacterium CG11_big_fil_rev_8_21_14_0_20_42_15</name>
    <dbReference type="NCBI Taxonomy" id="1974517"/>
    <lineage>
        <taxon>Bacteria</taxon>
        <taxon>Candidatus Berkelbacteria</taxon>
    </lineage>
</organism>
<protein>
    <submittedName>
        <fullName evidence="2">Isomerase</fullName>
    </submittedName>
</protein>
<dbReference type="EMBL" id="PCXF01000048">
    <property type="protein sequence ID" value="PIR27303.1"/>
    <property type="molecule type" value="Genomic_DNA"/>
</dbReference>
<dbReference type="Proteomes" id="UP000231154">
    <property type="component" value="Unassembled WGS sequence"/>
</dbReference>
<dbReference type="SUPFAM" id="SSF88697">
    <property type="entry name" value="PUA domain-like"/>
    <property type="match status" value="1"/>
</dbReference>
<name>A0A2H0PZ32_9BACT</name>
<accession>A0A2H0PZ32</accession>
<keyword evidence="2" id="KW-0413">Isomerase</keyword>
<dbReference type="PANTHER" id="PTHR34204:SF2">
    <property type="entry name" value="RNA-BINDING ASCH DOMAIN PROTEIN"/>
    <property type="match status" value="1"/>
</dbReference>
<dbReference type="InterPro" id="IPR015947">
    <property type="entry name" value="PUA-like_sf"/>
</dbReference>
<comment type="caution">
    <text evidence="2">The sequence shown here is derived from an EMBL/GenBank/DDBJ whole genome shotgun (WGS) entry which is preliminary data.</text>
</comment>
<feature type="domain" description="ASCH" evidence="1">
    <location>
        <begin position="4"/>
        <end position="98"/>
    </location>
</feature>
<sequence>MGSRQKSIEGRLRKGKYAKIKPGDYILVYSPGEKDCLKVKVLAVRYYDSFKDMLEREKLTRILPGVKNIETGIETYNKIYSREDEKNFGVAAIEIELLG</sequence>
<reference evidence="2 3" key="1">
    <citation type="submission" date="2017-09" db="EMBL/GenBank/DDBJ databases">
        <title>Depth-based differentiation of microbial function through sediment-hosted aquifers and enrichment of novel symbionts in the deep terrestrial subsurface.</title>
        <authorList>
            <person name="Probst A.J."/>
            <person name="Ladd B."/>
            <person name="Jarett J.K."/>
            <person name="Geller-Mcgrath D.E."/>
            <person name="Sieber C.M."/>
            <person name="Emerson J.B."/>
            <person name="Anantharaman K."/>
            <person name="Thomas B.C."/>
            <person name="Malmstrom R."/>
            <person name="Stieglmeier M."/>
            <person name="Klingl A."/>
            <person name="Woyke T."/>
            <person name="Ryan C.M."/>
            <person name="Banfield J.F."/>
        </authorList>
    </citation>
    <scope>NUCLEOTIDE SEQUENCE [LARGE SCALE GENOMIC DNA]</scope>
    <source>
        <strain evidence="2">CG11_big_fil_rev_8_21_14_0_20_42_15</strain>
    </source>
</reference>
<dbReference type="GO" id="GO:0016853">
    <property type="term" value="F:isomerase activity"/>
    <property type="evidence" value="ECO:0007669"/>
    <property type="project" value="UniProtKB-KW"/>
</dbReference>
<dbReference type="PANTHER" id="PTHR34204">
    <property type="entry name" value="RNA-BINDING ASCH DOMAIN PROTEIN"/>
    <property type="match status" value="1"/>
</dbReference>
<evidence type="ECO:0000259" key="1">
    <source>
        <dbReference type="Pfam" id="PF04266"/>
    </source>
</evidence>
<proteinExistence type="predicted"/>
<dbReference type="AlphaFoldDB" id="A0A2H0PZ32"/>
<dbReference type="Pfam" id="PF04266">
    <property type="entry name" value="ASCH"/>
    <property type="match status" value="1"/>
</dbReference>
<evidence type="ECO:0000313" key="2">
    <source>
        <dbReference type="EMBL" id="PIR27303.1"/>
    </source>
</evidence>
<gene>
    <name evidence="2" type="ORF">COV40_01610</name>
</gene>
<dbReference type="Gene3D" id="2.30.130.30">
    <property type="entry name" value="Hypothetical protein"/>
    <property type="match status" value="1"/>
</dbReference>